<evidence type="ECO:0000313" key="1">
    <source>
        <dbReference type="EMBL" id="CAH9140185.1"/>
    </source>
</evidence>
<dbReference type="AlphaFoldDB" id="A0AAV0FXG8"/>
<name>A0AAV0FXG8_9ASTE</name>
<gene>
    <name evidence="1" type="ORF">CEPIT_LOCUS38151</name>
</gene>
<dbReference type="EMBL" id="CAMAPF010001023">
    <property type="protein sequence ID" value="CAH9140185.1"/>
    <property type="molecule type" value="Genomic_DNA"/>
</dbReference>
<reference evidence="1" key="1">
    <citation type="submission" date="2022-07" db="EMBL/GenBank/DDBJ databases">
        <authorList>
            <person name="Macas J."/>
            <person name="Novak P."/>
            <person name="Neumann P."/>
        </authorList>
    </citation>
    <scope>NUCLEOTIDE SEQUENCE</scope>
</reference>
<organism evidence="1 2">
    <name type="scientific">Cuscuta epithymum</name>
    <dbReference type="NCBI Taxonomy" id="186058"/>
    <lineage>
        <taxon>Eukaryota</taxon>
        <taxon>Viridiplantae</taxon>
        <taxon>Streptophyta</taxon>
        <taxon>Embryophyta</taxon>
        <taxon>Tracheophyta</taxon>
        <taxon>Spermatophyta</taxon>
        <taxon>Magnoliopsida</taxon>
        <taxon>eudicotyledons</taxon>
        <taxon>Gunneridae</taxon>
        <taxon>Pentapetalae</taxon>
        <taxon>asterids</taxon>
        <taxon>lamiids</taxon>
        <taxon>Solanales</taxon>
        <taxon>Convolvulaceae</taxon>
        <taxon>Cuscuteae</taxon>
        <taxon>Cuscuta</taxon>
        <taxon>Cuscuta subgen. Cuscuta</taxon>
    </lineage>
</organism>
<dbReference type="Proteomes" id="UP001152523">
    <property type="component" value="Unassembled WGS sequence"/>
</dbReference>
<evidence type="ECO:0000313" key="2">
    <source>
        <dbReference type="Proteomes" id="UP001152523"/>
    </source>
</evidence>
<accession>A0AAV0FXG8</accession>
<proteinExistence type="predicted"/>
<keyword evidence="2" id="KW-1185">Reference proteome</keyword>
<sequence length="148" mass="17348">MPDTNRRAALPAATAERIKQRDLDPLLRWWCRHNTTVQVNGGSGLVRRPGFLLRQAPLLLRRTPVQRLQSSRYDGVDFSEKLPPDTLYVYFRSFFFFFGDSFADGRRSYIYPLMPQSVFVGFQRFISRYSSFNFAFKTILWMAGRYGL</sequence>
<comment type="caution">
    <text evidence="1">The sequence shown here is derived from an EMBL/GenBank/DDBJ whole genome shotgun (WGS) entry which is preliminary data.</text>
</comment>
<protein>
    <submittedName>
        <fullName evidence="1">Uncharacterized protein</fullName>
    </submittedName>
</protein>